<dbReference type="Proteomes" id="UP000324222">
    <property type="component" value="Unassembled WGS sequence"/>
</dbReference>
<keyword evidence="2" id="KW-1185">Reference proteome</keyword>
<reference evidence="1 2" key="1">
    <citation type="submission" date="2019-05" db="EMBL/GenBank/DDBJ databases">
        <title>Another draft genome of Portunus trituberculatus and its Hox gene families provides insights of decapod evolution.</title>
        <authorList>
            <person name="Jeong J.-H."/>
            <person name="Song I."/>
            <person name="Kim S."/>
            <person name="Choi T."/>
            <person name="Kim D."/>
            <person name="Ryu S."/>
            <person name="Kim W."/>
        </authorList>
    </citation>
    <scope>NUCLEOTIDE SEQUENCE [LARGE SCALE GENOMIC DNA]</scope>
    <source>
        <tissue evidence="1">Muscle</tissue>
    </source>
</reference>
<sequence length="68" mass="7704">MSGNFMEIQERPEFGEIEPQPSTLSCEVETVVRSMKWRKVEGTDGVVVKMVEATGSFTIKIRVNKENI</sequence>
<protein>
    <submittedName>
        <fullName evidence="1">Uncharacterized protein</fullName>
    </submittedName>
</protein>
<gene>
    <name evidence="1" type="ORF">E2C01_004320</name>
</gene>
<comment type="caution">
    <text evidence="1">The sequence shown here is derived from an EMBL/GenBank/DDBJ whole genome shotgun (WGS) entry which is preliminary data.</text>
</comment>
<name>A0A5B7CQE0_PORTR</name>
<proteinExistence type="predicted"/>
<accession>A0A5B7CQE0</accession>
<evidence type="ECO:0000313" key="1">
    <source>
        <dbReference type="EMBL" id="MPC11650.1"/>
    </source>
</evidence>
<dbReference type="EMBL" id="VSRR010000175">
    <property type="protein sequence ID" value="MPC11650.1"/>
    <property type="molecule type" value="Genomic_DNA"/>
</dbReference>
<dbReference type="AlphaFoldDB" id="A0A5B7CQE0"/>
<organism evidence="1 2">
    <name type="scientific">Portunus trituberculatus</name>
    <name type="common">Swimming crab</name>
    <name type="synonym">Neptunus trituberculatus</name>
    <dbReference type="NCBI Taxonomy" id="210409"/>
    <lineage>
        <taxon>Eukaryota</taxon>
        <taxon>Metazoa</taxon>
        <taxon>Ecdysozoa</taxon>
        <taxon>Arthropoda</taxon>
        <taxon>Crustacea</taxon>
        <taxon>Multicrustacea</taxon>
        <taxon>Malacostraca</taxon>
        <taxon>Eumalacostraca</taxon>
        <taxon>Eucarida</taxon>
        <taxon>Decapoda</taxon>
        <taxon>Pleocyemata</taxon>
        <taxon>Brachyura</taxon>
        <taxon>Eubrachyura</taxon>
        <taxon>Portunoidea</taxon>
        <taxon>Portunidae</taxon>
        <taxon>Portuninae</taxon>
        <taxon>Portunus</taxon>
    </lineage>
</organism>
<evidence type="ECO:0000313" key="2">
    <source>
        <dbReference type="Proteomes" id="UP000324222"/>
    </source>
</evidence>